<protein>
    <submittedName>
        <fullName evidence="2">Uncharacterized protein</fullName>
    </submittedName>
</protein>
<evidence type="ECO:0000256" key="1">
    <source>
        <dbReference type="SAM" id="MobiDB-lite"/>
    </source>
</evidence>
<name>A0A1M6WS08_9BRAD</name>
<feature type="region of interest" description="Disordered" evidence="1">
    <location>
        <begin position="1"/>
        <end position="54"/>
    </location>
</feature>
<evidence type="ECO:0000313" key="2">
    <source>
        <dbReference type="EMBL" id="SEC87476.1"/>
    </source>
</evidence>
<evidence type="ECO:0000313" key="3">
    <source>
        <dbReference type="Proteomes" id="UP000183208"/>
    </source>
</evidence>
<reference evidence="2 3" key="1">
    <citation type="submission" date="2016-10" db="EMBL/GenBank/DDBJ databases">
        <authorList>
            <person name="de Groot N.N."/>
        </authorList>
    </citation>
    <scope>NUCLEOTIDE SEQUENCE [LARGE SCALE GENOMIC DNA]</scope>
    <source>
        <strain evidence="2 3">GAS522</strain>
    </source>
</reference>
<sequence>MRDAAVQRGDTMIPIGASQQPPEPHVSHAESGPLCDQRIPKRDDEDTRCQSVFE</sequence>
<dbReference type="EMBL" id="FNTI01000001">
    <property type="protein sequence ID" value="SEC87476.1"/>
    <property type="molecule type" value="Genomic_DNA"/>
</dbReference>
<organism evidence="2 3">
    <name type="scientific">Bradyrhizobium lablabi</name>
    <dbReference type="NCBI Taxonomy" id="722472"/>
    <lineage>
        <taxon>Bacteria</taxon>
        <taxon>Pseudomonadati</taxon>
        <taxon>Pseudomonadota</taxon>
        <taxon>Alphaproteobacteria</taxon>
        <taxon>Hyphomicrobiales</taxon>
        <taxon>Nitrobacteraceae</taxon>
        <taxon>Bradyrhizobium</taxon>
    </lineage>
</organism>
<accession>A0A1M6WS08</accession>
<proteinExistence type="predicted"/>
<feature type="compositionally biased region" description="Basic and acidic residues" evidence="1">
    <location>
        <begin position="38"/>
        <end position="48"/>
    </location>
</feature>
<dbReference type="Proteomes" id="UP000183208">
    <property type="component" value="Unassembled WGS sequence"/>
</dbReference>
<dbReference type="AlphaFoldDB" id="A0A1M6WS08"/>
<gene>
    <name evidence="2" type="ORF">SAMN05444171_2473</name>
</gene>